<dbReference type="PANTHER" id="PTHR44051">
    <property type="entry name" value="GLUTATHIONE S-TRANSFERASE-RELATED"/>
    <property type="match status" value="1"/>
</dbReference>
<dbReference type="Pfam" id="PF13417">
    <property type="entry name" value="GST_N_3"/>
    <property type="match status" value="1"/>
</dbReference>
<dbReference type="SUPFAM" id="SSF47616">
    <property type="entry name" value="GST C-terminal domain-like"/>
    <property type="match status" value="1"/>
</dbReference>
<dbReference type="OrthoDB" id="9810080at2"/>
<dbReference type="STRING" id="1173584.SAMN05444851_0520"/>
<evidence type="ECO:0000313" key="3">
    <source>
        <dbReference type="EMBL" id="SEV95333.1"/>
    </source>
</evidence>
<dbReference type="Pfam" id="PF00043">
    <property type="entry name" value="GST_C"/>
    <property type="match status" value="1"/>
</dbReference>
<feature type="domain" description="GST N-terminal" evidence="1">
    <location>
        <begin position="1"/>
        <end position="82"/>
    </location>
</feature>
<dbReference type="Gene3D" id="1.20.1050.10">
    <property type="match status" value="1"/>
</dbReference>
<feature type="domain" description="GST C-terminal" evidence="2">
    <location>
        <begin position="84"/>
        <end position="206"/>
    </location>
</feature>
<dbReference type="PANTHER" id="PTHR44051:SF2">
    <property type="entry name" value="HYPOTHETICAL GLUTATHIONE S-TRANSFERASE LIKE PROTEIN"/>
    <property type="match status" value="1"/>
</dbReference>
<proteinExistence type="predicted"/>
<sequence>MLTLYSMPSSGNSYKVRLLLSLLGRRYHHVPCETRSPDLQAAKTEGKLPLGKVPALHLDTGEVLSESNAILWYLASGTPWIPDDPLAQARMLSWMFFEQNRHEPAIAVRASLRCYPHLADEATPELLDQLLESGNGILELMEHGLHDQDWFAGDTPTIADIALYAYTHTAEDRGGFNLSPFPALRDWLKRTSTLPGYEPLTGPAHG</sequence>
<keyword evidence="4" id="KW-1185">Reference proteome</keyword>
<dbReference type="InterPro" id="IPR004045">
    <property type="entry name" value="Glutathione_S-Trfase_N"/>
</dbReference>
<accession>A0A1I0N3W4</accession>
<dbReference type="InterPro" id="IPR036282">
    <property type="entry name" value="Glutathione-S-Trfase_C_sf"/>
</dbReference>
<dbReference type="SUPFAM" id="SSF52833">
    <property type="entry name" value="Thioredoxin-like"/>
    <property type="match status" value="1"/>
</dbReference>
<dbReference type="InterPro" id="IPR004046">
    <property type="entry name" value="GST_C"/>
</dbReference>
<evidence type="ECO:0000259" key="2">
    <source>
        <dbReference type="PROSITE" id="PS50405"/>
    </source>
</evidence>
<dbReference type="AlphaFoldDB" id="A0A1I0N3W4"/>
<name>A0A1I0N3W4_9RHOB</name>
<dbReference type="PROSITE" id="PS50404">
    <property type="entry name" value="GST_NTER"/>
    <property type="match status" value="1"/>
</dbReference>
<dbReference type="PROSITE" id="PS50405">
    <property type="entry name" value="GST_CTER"/>
    <property type="match status" value="1"/>
</dbReference>
<dbReference type="RefSeq" id="WP_091428046.1">
    <property type="nucleotide sequence ID" value="NZ_FOJB01000001.1"/>
</dbReference>
<reference evidence="3 4" key="1">
    <citation type="submission" date="2016-10" db="EMBL/GenBank/DDBJ databases">
        <authorList>
            <person name="de Groot N.N."/>
        </authorList>
    </citation>
    <scope>NUCLEOTIDE SEQUENCE [LARGE SCALE GENOMIC DNA]</scope>
    <source>
        <strain evidence="3 4">DSM 29439</strain>
    </source>
</reference>
<evidence type="ECO:0000313" key="4">
    <source>
        <dbReference type="Proteomes" id="UP000199650"/>
    </source>
</evidence>
<keyword evidence="3" id="KW-0808">Transferase</keyword>
<evidence type="ECO:0000259" key="1">
    <source>
        <dbReference type="PROSITE" id="PS50404"/>
    </source>
</evidence>
<dbReference type="InterPro" id="IPR040079">
    <property type="entry name" value="Glutathione_S-Trfase"/>
</dbReference>
<dbReference type="InterPro" id="IPR036249">
    <property type="entry name" value="Thioredoxin-like_sf"/>
</dbReference>
<dbReference type="SFLD" id="SFLDS00019">
    <property type="entry name" value="Glutathione_Transferase_(cytos"/>
    <property type="match status" value="1"/>
</dbReference>
<dbReference type="SFLD" id="SFLDG00358">
    <property type="entry name" value="Main_(cytGST)"/>
    <property type="match status" value="1"/>
</dbReference>
<dbReference type="InterPro" id="IPR010987">
    <property type="entry name" value="Glutathione-S-Trfase_C-like"/>
</dbReference>
<organism evidence="3 4">
    <name type="scientific">Aliiroseovarius sediminilitoris</name>
    <dbReference type="NCBI Taxonomy" id="1173584"/>
    <lineage>
        <taxon>Bacteria</taxon>
        <taxon>Pseudomonadati</taxon>
        <taxon>Pseudomonadota</taxon>
        <taxon>Alphaproteobacteria</taxon>
        <taxon>Rhodobacterales</taxon>
        <taxon>Paracoccaceae</taxon>
        <taxon>Aliiroseovarius</taxon>
    </lineage>
</organism>
<dbReference type="EMBL" id="FOJB01000001">
    <property type="protein sequence ID" value="SEV95333.1"/>
    <property type="molecule type" value="Genomic_DNA"/>
</dbReference>
<dbReference type="Gene3D" id="3.40.30.10">
    <property type="entry name" value="Glutaredoxin"/>
    <property type="match status" value="1"/>
</dbReference>
<protein>
    <submittedName>
        <fullName evidence="3">Glutathione S-transferase</fullName>
    </submittedName>
</protein>
<gene>
    <name evidence="3" type="ORF">SAMN05444851_0520</name>
</gene>
<dbReference type="GO" id="GO:0016740">
    <property type="term" value="F:transferase activity"/>
    <property type="evidence" value="ECO:0007669"/>
    <property type="project" value="UniProtKB-KW"/>
</dbReference>
<dbReference type="Proteomes" id="UP000199650">
    <property type="component" value="Unassembled WGS sequence"/>
</dbReference>